<dbReference type="Proteomes" id="UP001301769">
    <property type="component" value="Unassembled WGS sequence"/>
</dbReference>
<evidence type="ECO:0000313" key="2">
    <source>
        <dbReference type="EMBL" id="KAK4219158.1"/>
    </source>
</evidence>
<feature type="compositionally biased region" description="Basic and acidic residues" evidence="1">
    <location>
        <begin position="1"/>
        <end position="12"/>
    </location>
</feature>
<accession>A0AAN7BCR1</accession>
<gene>
    <name evidence="2" type="ORF">QBC37DRAFT_394917</name>
</gene>
<protein>
    <submittedName>
        <fullName evidence="2">Uncharacterized protein</fullName>
    </submittedName>
</protein>
<keyword evidence="3" id="KW-1185">Reference proteome</keyword>
<evidence type="ECO:0000313" key="3">
    <source>
        <dbReference type="Proteomes" id="UP001301769"/>
    </source>
</evidence>
<sequence length="212" mass="24199">MEGGKTRAESKSGRHSSISSSEEQQTDRCRHVVVQNHPEKLLGMDVYVWTAVRIRHGTQRTELARRPPETDQIPDGYWRLRVKVPEVSTWRMYRHLKYIMSSTLLRIALDILTLEAMAKAYFACLAHLGSVVVLEPHVHICKVRQRKRKDSVMPKQQRMRIHTSTYGVAICLYIQVLGESPLLLEVAAFSRPTTQIHANGIIITSGSAFRVK</sequence>
<organism evidence="2 3">
    <name type="scientific">Rhypophila decipiens</name>
    <dbReference type="NCBI Taxonomy" id="261697"/>
    <lineage>
        <taxon>Eukaryota</taxon>
        <taxon>Fungi</taxon>
        <taxon>Dikarya</taxon>
        <taxon>Ascomycota</taxon>
        <taxon>Pezizomycotina</taxon>
        <taxon>Sordariomycetes</taxon>
        <taxon>Sordariomycetidae</taxon>
        <taxon>Sordariales</taxon>
        <taxon>Naviculisporaceae</taxon>
        <taxon>Rhypophila</taxon>
    </lineage>
</organism>
<evidence type="ECO:0000256" key="1">
    <source>
        <dbReference type="SAM" id="MobiDB-lite"/>
    </source>
</evidence>
<feature type="region of interest" description="Disordered" evidence="1">
    <location>
        <begin position="1"/>
        <end position="29"/>
    </location>
</feature>
<reference evidence="2" key="2">
    <citation type="submission" date="2023-05" db="EMBL/GenBank/DDBJ databases">
        <authorList>
            <consortium name="Lawrence Berkeley National Laboratory"/>
            <person name="Steindorff A."/>
            <person name="Hensen N."/>
            <person name="Bonometti L."/>
            <person name="Westerberg I."/>
            <person name="Brannstrom I.O."/>
            <person name="Guillou S."/>
            <person name="Cros-Aarteil S."/>
            <person name="Calhoun S."/>
            <person name="Haridas S."/>
            <person name="Kuo A."/>
            <person name="Mondo S."/>
            <person name="Pangilinan J."/>
            <person name="Riley R."/>
            <person name="Labutti K."/>
            <person name="Andreopoulos B."/>
            <person name="Lipzen A."/>
            <person name="Chen C."/>
            <person name="Yanf M."/>
            <person name="Daum C."/>
            <person name="Ng V."/>
            <person name="Clum A."/>
            <person name="Ohm R."/>
            <person name="Martin F."/>
            <person name="Silar P."/>
            <person name="Natvig D."/>
            <person name="Lalanne C."/>
            <person name="Gautier V."/>
            <person name="Ament-Velasquez S.L."/>
            <person name="Kruys A."/>
            <person name="Hutchinson M.I."/>
            <person name="Powell A.J."/>
            <person name="Barry K."/>
            <person name="Miller A.N."/>
            <person name="Grigoriev I.V."/>
            <person name="Debuchy R."/>
            <person name="Gladieux P."/>
            <person name="Thoren M.H."/>
            <person name="Johannesson H."/>
        </authorList>
    </citation>
    <scope>NUCLEOTIDE SEQUENCE</scope>
    <source>
        <strain evidence="2">PSN293</strain>
    </source>
</reference>
<comment type="caution">
    <text evidence="2">The sequence shown here is derived from an EMBL/GenBank/DDBJ whole genome shotgun (WGS) entry which is preliminary data.</text>
</comment>
<dbReference type="AlphaFoldDB" id="A0AAN7BCR1"/>
<dbReference type="EMBL" id="MU858049">
    <property type="protein sequence ID" value="KAK4219158.1"/>
    <property type="molecule type" value="Genomic_DNA"/>
</dbReference>
<reference evidence="2" key="1">
    <citation type="journal article" date="2023" name="Mol. Phylogenet. Evol.">
        <title>Genome-scale phylogeny and comparative genomics of the fungal order Sordariales.</title>
        <authorList>
            <person name="Hensen N."/>
            <person name="Bonometti L."/>
            <person name="Westerberg I."/>
            <person name="Brannstrom I.O."/>
            <person name="Guillou S."/>
            <person name="Cros-Aarteil S."/>
            <person name="Calhoun S."/>
            <person name="Haridas S."/>
            <person name="Kuo A."/>
            <person name="Mondo S."/>
            <person name="Pangilinan J."/>
            <person name="Riley R."/>
            <person name="LaButti K."/>
            <person name="Andreopoulos B."/>
            <person name="Lipzen A."/>
            <person name="Chen C."/>
            <person name="Yan M."/>
            <person name="Daum C."/>
            <person name="Ng V."/>
            <person name="Clum A."/>
            <person name="Steindorff A."/>
            <person name="Ohm R.A."/>
            <person name="Martin F."/>
            <person name="Silar P."/>
            <person name="Natvig D.O."/>
            <person name="Lalanne C."/>
            <person name="Gautier V."/>
            <person name="Ament-Velasquez S.L."/>
            <person name="Kruys A."/>
            <person name="Hutchinson M.I."/>
            <person name="Powell A.J."/>
            <person name="Barry K."/>
            <person name="Miller A.N."/>
            <person name="Grigoriev I.V."/>
            <person name="Debuchy R."/>
            <person name="Gladieux P."/>
            <person name="Hiltunen Thoren M."/>
            <person name="Johannesson H."/>
        </authorList>
    </citation>
    <scope>NUCLEOTIDE SEQUENCE</scope>
    <source>
        <strain evidence="2">PSN293</strain>
    </source>
</reference>
<proteinExistence type="predicted"/>
<name>A0AAN7BCR1_9PEZI</name>